<gene>
    <name evidence="2" type="ordered locus">Cabther_B0721</name>
</gene>
<dbReference type="EMBL" id="CP002515">
    <property type="protein sequence ID" value="AEP13718.1"/>
    <property type="molecule type" value="Genomic_DNA"/>
</dbReference>
<organism evidence="2 3">
    <name type="scientific">Chloracidobacterium thermophilum (strain B)</name>
    <dbReference type="NCBI Taxonomy" id="981222"/>
    <lineage>
        <taxon>Bacteria</taxon>
        <taxon>Pseudomonadati</taxon>
        <taxon>Acidobacteriota</taxon>
        <taxon>Terriglobia</taxon>
        <taxon>Terriglobales</taxon>
        <taxon>Acidobacteriaceae</taxon>
        <taxon>Chloracidobacterium</taxon>
    </lineage>
</organism>
<sequence length="50" mass="5992">MLYQFLYQFLGIIKPTMHNIPPVRFLMFLAFLVFVAFLPRQQCVSTFHKV</sequence>
<evidence type="ECO:0000313" key="2">
    <source>
        <dbReference type="EMBL" id="AEP13718.1"/>
    </source>
</evidence>
<dbReference type="AlphaFoldDB" id="G2LL42"/>
<keyword evidence="3" id="KW-1185">Reference proteome</keyword>
<dbReference type="Proteomes" id="UP000006791">
    <property type="component" value="Chromosome 2"/>
</dbReference>
<reference evidence="2 3" key="1">
    <citation type="journal article" date="2012" name="Environ. Microbiol.">
        <title>Complete genome of Candidatus Chloracidobacterium thermophilum, a chlorophyll-based photoheterotroph belonging to the phylum Acidobacteria.</title>
        <authorList>
            <person name="Garcia Costas A.M."/>
            <person name="Liu Z."/>
            <person name="Tomsho L.P."/>
            <person name="Schuster S.C."/>
            <person name="Ward D.M."/>
            <person name="Bryant D.A."/>
        </authorList>
    </citation>
    <scope>NUCLEOTIDE SEQUENCE [LARGE SCALE GENOMIC DNA]</scope>
    <source>
        <strain evidence="2 3">B</strain>
    </source>
</reference>
<proteinExistence type="predicted"/>
<keyword evidence="1" id="KW-1133">Transmembrane helix</keyword>
<keyword evidence="1" id="KW-0812">Transmembrane</keyword>
<keyword evidence="1" id="KW-0472">Membrane</keyword>
<protein>
    <submittedName>
        <fullName evidence="2">Uncharacterized protein</fullName>
    </submittedName>
</protein>
<dbReference type="HOGENOM" id="CLU_3116046_0_0_0"/>
<feature type="transmembrane region" description="Helical" evidence="1">
    <location>
        <begin position="20"/>
        <end position="39"/>
    </location>
</feature>
<dbReference type="STRING" id="981222.Cabther_B0721"/>
<name>G2LL42_CHLTF</name>
<evidence type="ECO:0000313" key="3">
    <source>
        <dbReference type="Proteomes" id="UP000006791"/>
    </source>
</evidence>
<dbReference type="KEGG" id="ctm:Cabther_B0721"/>
<evidence type="ECO:0000256" key="1">
    <source>
        <dbReference type="SAM" id="Phobius"/>
    </source>
</evidence>
<accession>G2LL42</accession>